<keyword evidence="2" id="KW-1185">Reference proteome</keyword>
<dbReference type="RefSeq" id="WP_249319538.1">
    <property type="nucleotide sequence ID" value="NZ_JACRSN010000010.1"/>
</dbReference>
<evidence type="ECO:0000313" key="1">
    <source>
        <dbReference type="EMBL" id="MBC8533883.1"/>
    </source>
</evidence>
<organism evidence="1 2">
    <name type="scientific">Yeguia hominis</name>
    <dbReference type="NCBI Taxonomy" id="2763662"/>
    <lineage>
        <taxon>Bacteria</taxon>
        <taxon>Bacillati</taxon>
        <taxon>Bacillota</taxon>
        <taxon>Clostridia</taxon>
        <taxon>Eubacteriales</taxon>
        <taxon>Yeguiaceae</taxon>
        <taxon>Yeguia</taxon>
    </lineage>
</organism>
<dbReference type="EMBL" id="JACRSN010000010">
    <property type="protein sequence ID" value="MBC8533883.1"/>
    <property type="molecule type" value="Genomic_DNA"/>
</dbReference>
<sequence>MTFSEQLNQYIALLSCSAKELSAACGLSDTVISRYRSGERVPGAHSAQLEKLCTGIAALANRQGIAGYPAETVQACFSEILAKEENSRAWLSANLNTLISVLELNTTELARFMNFDASYLSRIRSGQRRPADPENFAIQVAGFVEKRYGSPEKRAAVAELLGVESGRLASDSACRALLAEWLCSEPDSTQESMEEFLEKLDDFDLDEYIRAIRFDQLKVPTLLFQLPASKQYYGLEEMKQGELDFFKATVLSKSADPVFMCSDMPMADMAEDVAFGKKWMFAIAMMLKKGLHLNIIHNIDRPFREMMLGLESWIPIYMTGQVSPYFLKGIQNSVYCHLNYVSGHAALCGECLEGCHASGKYYLTNNRDEVAYYQRKAADLLQKAQPLMEIYRSSEENAYHAFLHSDALTAGKRHGVLSSLPIYTISEPLLRKILTENGVPEADRARLLAYAGEQRKQVETLLENSELLDEVAEVPLEEFSQYPMVLSLSGAFYEKEIFYSYADYFEHLRQTDAFAEQHPRYCVQKNRHHAFRNIQIVIHEGKWVMISKNKAPAIHFIIRHSKMVSALQNFMAPVTDFAPLDFDLEDEEGLADGSDAEQLV</sequence>
<evidence type="ECO:0000313" key="2">
    <source>
        <dbReference type="Proteomes" id="UP000651482"/>
    </source>
</evidence>
<dbReference type="Proteomes" id="UP000651482">
    <property type="component" value="Unassembled WGS sequence"/>
</dbReference>
<accession>A0A926HS36</accession>
<proteinExistence type="predicted"/>
<reference evidence="1" key="1">
    <citation type="submission" date="2020-08" db="EMBL/GenBank/DDBJ databases">
        <title>Genome public.</title>
        <authorList>
            <person name="Liu C."/>
            <person name="Sun Q."/>
        </authorList>
    </citation>
    <scope>NUCLEOTIDE SEQUENCE</scope>
    <source>
        <strain evidence="1">NSJ-40</strain>
    </source>
</reference>
<comment type="caution">
    <text evidence="1">The sequence shown here is derived from an EMBL/GenBank/DDBJ whole genome shotgun (WGS) entry which is preliminary data.</text>
</comment>
<protein>
    <submittedName>
        <fullName evidence="1">Uncharacterized protein</fullName>
    </submittedName>
</protein>
<gene>
    <name evidence="1" type="ORF">IAG03_07680</name>
</gene>
<dbReference type="AlphaFoldDB" id="A0A926HS36"/>
<name>A0A926HS36_9FIRM</name>